<keyword evidence="2" id="KW-1185">Reference proteome</keyword>
<gene>
    <name evidence="1" type="ORF">GCM10009817_06640</name>
</gene>
<sequence length="78" mass="8544">MTISVSHTTPRYATRRLKRDRCAVDVCILPDRAKGQHALWMRLTGQECNGAGQCGLSTSLFPDVEASLAAKRADRAGR</sequence>
<dbReference type="Proteomes" id="UP001500013">
    <property type="component" value="Unassembled WGS sequence"/>
</dbReference>
<comment type="caution">
    <text evidence="1">The sequence shown here is derived from an EMBL/GenBank/DDBJ whole genome shotgun (WGS) entry which is preliminary data.</text>
</comment>
<proteinExistence type="predicted"/>
<evidence type="ECO:0000313" key="1">
    <source>
        <dbReference type="EMBL" id="GAA1969359.1"/>
    </source>
</evidence>
<evidence type="ECO:0000313" key="2">
    <source>
        <dbReference type="Proteomes" id="UP001500013"/>
    </source>
</evidence>
<protein>
    <submittedName>
        <fullName evidence="1">Uncharacterized protein</fullName>
    </submittedName>
</protein>
<organism evidence="1 2">
    <name type="scientific">Terrabacter lapilli</name>
    <dbReference type="NCBI Taxonomy" id="436231"/>
    <lineage>
        <taxon>Bacteria</taxon>
        <taxon>Bacillati</taxon>
        <taxon>Actinomycetota</taxon>
        <taxon>Actinomycetes</taxon>
        <taxon>Micrococcales</taxon>
        <taxon>Intrasporangiaceae</taxon>
        <taxon>Terrabacter</taxon>
    </lineage>
</organism>
<name>A0ABN2RHT7_9MICO</name>
<accession>A0ABN2RHT7</accession>
<dbReference type="EMBL" id="BAAAPU010000003">
    <property type="protein sequence ID" value="GAA1969359.1"/>
    <property type="molecule type" value="Genomic_DNA"/>
</dbReference>
<reference evidence="1 2" key="1">
    <citation type="journal article" date="2019" name="Int. J. Syst. Evol. Microbiol.">
        <title>The Global Catalogue of Microorganisms (GCM) 10K type strain sequencing project: providing services to taxonomists for standard genome sequencing and annotation.</title>
        <authorList>
            <consortium name="The Broad Institute Genomics Platform"/>
            <consortium name="The Broad Institute Genome Sequencing Center for Infectious Disease"/>
            <person name="Wu L."/>
            <person name="Ma J."/>
        </authorList>
    </citation>
    <scope>NUCLEOTIDE SEQUENCE [LARGE SCALE GENOMIC DNA]</scope>
    <source>
        <strain evidence="1 2">JCM 15628</strain>
    </source>
</reference>